<name>A0A6P8XL87_DROAB</name>
<keyword evidence="5" id="KW-1133">Transmembrane helix</keyword>
<evidence type="ECO:0000256" key="3">
    <source>
        <dbReference type="PIRSR" id="PIRSR600101-2"/>
    </source>
</evidence>
<evidence type="ECO:0000256" key="1">
    <source>
        <dbReference type="ARBA" id="ARBA00084097"/>
    </source>
</evidence>
<dbReference type="PRINTS" id="PR01210">
    <property type="entry name" value="GGTRANSPTASE"/>
</dbReference>
<keyword evidence="1" id="KW-1202">Platelet aggregation activating toxin</keyword>
<dbReference type="AlphaFoldDB" id="A0A6P8XL87"/>
<dbReference type="Pfam" id="PF01019">
    <property type="entry name" value="G_glu_transpept"/>
    <property type="match status" value="1"/>
</dbReference>
<dbReference type="InterPro" id="IPR043138">
    <property type="entry name" value="GGT_lsub"/>
</dbReference>
<keyword evidence="1" id="KW-1199">Hemostasis impairing toxin</keyword>
<feature type="binding site" evidence="3">
    <location>
        <begin position="729"/>
        <end position="730"/>
    </location>
    <ligand>
        <name>L-glutamate</name>
        <dbReference type="ChEBI" id="CHEBI:29985"/>
    </ligand>
</feature>
<feature type="binding site" evidence="3">
    <location>
        <begin position="679"/>
        <end position="681"/>
    </location>
    <ligand>
        <name>L-glutamate</name>
        <dbReference type="ChEBI" id="CHEBI:29985"/>
    </ligand>
</feature>
<dbReference type="InterPro" id="IPR000101">
    <property type="entry name" value="GGT_peptidase"/>
</dbReference>
<dbReference type="SUPFAM" id="SSF56235">
    <property type="entry name" value="N-terminal nucleophile aminohydrolases (Ntn hydrolases)"/>
    <property type="match status" value="1"/>
</dbReference>
<gene>
    <name evidence="7" type="primary">LOC117573213</name>
</gene>
<dbReference type="GO" id="GO:0036374">
    <property type="term" value="F:glutathione hydrolase activity"/>
    <property type="evidence" value="ECO:0007669"/>
    <property type="project" value="InterPro"/>
</dbReference>
<dbReference type="PANTHER" id="PTHR11686:SF9">
    <property type="entry name" value="RE13973P"/>
    <property type="match status" value="1"/>
</dbReference>
<feature type="transmembrane region" description="Helical" evidence="5">
    <location>
        <begin position="92"/>
        <end position="110"/>
    </location>
</feature>
<feature type="compositionally biased region" description="Low complexity" evidence="4">
    <location>
        <begin position="218"/>
        <end position="241"/>
    </location>
</feature>
<reference evidence="7" key="1">
    <citation type="submission" date="2025-08" db="UniProtKB">
        <authorList>
            <consortium name="RefSeq"/>
        </authorList>
    </citation>
    <scope>IDENTIFICATION</scope>
    <source>
        <strain evidence="7">15112-1751.03</strain>
        <tissue evidence="7">Whole Adult</tissue>
    </source>
</reference>
<evidence type="ECO:0000256" key="2">
    <source>
        <dbReference type="PIRSR" id="PIRSR600101-1"/>
    </source>
</evidence>
<sequence length="851" mass="90274">MHSTACGVGASATNLASLQTTCNSNSATATADAHKMVHHSNDDAMNKIPLKSASGLDDEEKNGGELMQDTAAAEEARREQMRANMLAWMKKLTIGLICFIGIALISYVIISLCFSDWPKSTPLPNNSNSSSSGNSIVAATTPAAEAATTTATMTTTIVAAAEVAALNTLASRTPSATATGTTRIPTATATEISTTSTNANSTHSSIVAAPTATTAATTLSTTTTTTTTSSTSNTFITSTPTDEQPLPPAATAEQHNNDNDKDNDNMEATTTATGDLSMAGPAVAASTSPTTPPPSAATKLDKNQKFESTLGIFQKAAVCSDSSPCSQIGSDILAKNGSAVDAAIATMLCNGLLTAQSMGIGGGHLMNIYDRQHREGKQIDAHVVAPYAADQQMYDTNPNASFKGPLSIAVPGEVMGYHLAHQEYGKLPWRDLVAPSLKLCETGYHMTQHQENSVRSAWSSLKNDLQYQAVFLNAETGGHYVEGDLIKSPKQLCNTYQLLADNGPMDFYNGTIAEMLAQDLRDLGSIITQDDLNAYTAEVRLSDTMPLGEDTLYAVPPVSSGSVVSHILSILEGFNFTRADLADDESYARTVHRITEALKFGFASRSELGDPRFNDLRELVSQLNNPENAANKRAKINDSHVLEGPHEYGAQFSTTEDPYGTSHLAVLAPNGDAVSVTSSINYYFGSGLIGSRTGIILNNGMNDFALSNNYFELPASPANTIDAHKRPMSSQSPMLLTDREGNIKLAIGAAGGTKIIPAIVEVAARFLWFGDDLKSAIDAPRFYNQLSPDSLDYEEGSFTEAVLQLLAKRGHKLKLLPTPSVPRSTVCAIGRNSTGIYANADRRKRGHVAGF</sequence>
<feature type="active site" description="Nucleophile" evidence="2">
    <location>
        <position position="661"/>
    </location>
</feature>
<keyword evidence="1" id="KW-0800">Toxin</keyword>
<dbReference type="OrthoDB" id="1081007at2759"/>
<protein>
    <submittedName>
        <fullName evidence="7">Scoloptoxin SSD14 isoform X1</fullName>
    </submittedName>
</protein>
<dbReference type="GeneID" id="117573213"/>
<evidence type="ECO:0000256" key="4">
    <source>
        <dbReference type="SAM" id="MobiDB-lite"/>
    </source>
</evidence>
<dbReference type="InterPro" id="IPR043137">
    <property type="entry name" value="GGT_ssub_C"/>
</dbReference>
<dbReference type="RefSeq" id="XP_034112120.1">
    <property type="nucleotide sequence ID" value="XM_034256229.2"/>
</dbReference>
<feature type="compositionally biased region" description="Basic and acidic residues" evidence="4">
    <location>
        <begin position="255"/>
        <end position="264"/>
    </location>
</feature>
<keyword evidence="5" id="KW-0472">Membrane</keyword>
<evidence type="ECO:0000313" key="6">
    <source>
        <dbReference type="Proteomes" id="UP000515160"/>
    </source>
</evidence>
<feature type="binding site" evidence="3">
    <location>
        <position position="752"/>
    </location>
    <ligand>
        <name>L-glutamate</name>
        <dbReference type="ChEBI" id="CHEBI:29985"/>
    </ligand>
</feature>
<dbReference type="PANTHER" id="PTHR11686">
    <property type="entry name" value="GAMMA GLUTAMYL TRANSPEPTIDASE"/>
    <property type="match status" value="1"/>
</dbReference>
<dbReference type="InterPro" id="IPR029055">
    <property type="entry name" value="Ntn_hydrolases_N"/>
</dbReference>
<dbReference type="Gene3D" id="1.10.246.130">
    <property type="match status" value="1"/>
</dbReference>
<keyword evidence="6" id="KW-1185">Reference proteome</keyword>
<feature type="region of interest" description="Disordered" evidence="4">
    <location>
        <begin position="174"/>
        <end position="205"/>
    </location>
</feature>
<dbReference type="FunFam" id="1.10.246.130:FF:000001">
    <property type="entry name" value="Gamma-glutamyltransferase 5 isoform 1"/>
    <property type="match status" value="1"/>
</dbReference>
<accession>A0A6P8XL87</accession>
<organism evidence="6 7">
    <name type="scientific">Drosophila albomicans</name>
    <name type="common">Fruit fly</name>
    <dbReference type="NCBI Taxonomy" id="7291"/>
    <lineage>
        <taxon>Eukaryota</taxon>
        <taxon>Metazoa</taxon>
        <taxon>Ecdysozoa</taxon>
        <taxon>Arthropoda</taxon>
        <taxon>Hexapoda</taxon>
        <taxon>Insecta</taxon>
        <taxon>Pterygota</taxon>
        <taxon>Neoptera</taxon>
        <taxon>Endopterygota</taxon>
        <taxon>Diptera</taxon>
        <taxon>Brachycera</taxon>
        <taxon>Muscomorpha</taxon>
        <taxon>Ephydroidea</taxon>
        <taxon>Drosophilidae</taxon>
        <taxon>Drosophila</taxon>
    </lineage>
</organism>
<keyword evidence="5" id="KW-0812">Transmembrane</keyword>
<dbReference type="Gene3D" id="3.60.20.40">
    <property type="match status" value="1"/>
</dbReference>
<evidence type="ECO:0000313" key="7">
    <source>
        <dbReference type="RefSeq" id="XP_034112120.1"/>
    </source>
</evidence>
<dbReference type="GO" id="GO:0005886">
    <property type="term" value="C:plasma membrane"/>
    <property type="evidence" value="ECO:0007669"/>
    <property type="project" value="TreeGrafter"/>
</dbReference>
<feature type="region of interest" description="Disordered" evidence="4">
    <location>
        <begin position="218"/>
        <end position="300"/>
    </location>
</feature>
<evidence type="ECO:0000256" key="5">
    <source>
        <dbReference type="SAM" id="Phobius"/>
    </source>
</evidence>
<dbReference type="Proteomes" id="UP000515160">
    <property type="component" value="Chromosome X"/>
</dbReference>
<dbReference type="FunFam" id="3.60.20.40:FF:000001">
    <property type="entry name" value="Gamma-glutamyltranspeptidase 1"/>
    <property type="match status" value="1"/>
</dbReference>
<feature type="binding site" evidence="3">
    <location>
        <position position="703"/>
    </location>
    <ligand>
        <name>L-glutamate</name>
        <dbReference type="ChEBI" id="CHEBI:29985"/>
    </ligand>
</feature>
<dbReference type="GO" id="GO:0006751">
    <property type="term" value="P:glutathione catabolic process"/>
    <property type="evidence" value="ECO:0007669"/>
    <property type="project" value="InterPro"/>
</dbReference>
<proteinExistence type="predicted"/>